<keyword evidence="5 6" id="KW-0472">Membrane</keyword>
<feature type="domain" description="Amino acid transporter transmembrane" evidence="7">
    <location>
        <begin position="48"/>
        <end position="444"/>
    </location>
</feature>
<keyword evidence="4 6" id="KW-1133">Transmembrane helix</keyword>
<reference evidence="8" key="2">
    <citation type="journal article" date="2023" name="IMA Fungus">
        <title>Comparative genomic study of the Penicillium genus elucidates a diverse pangenome and 15 lateral gene transfer events.</title>
        <authorList>
            <person name="Petersen C."/>
            <person name="Sorensen T."/>
            <person name="Nielsen M.R."/>
            <person name="Sondergaard T.E."/>
            <person name="Sorensen J.L."/>
            <person name="Fitzpatrick D.A."/>
            <person name="Frisvad J.C."/>
            <person name="Nielsen K.L."/>
        </authorList>
    </citation>
    <scope>NUCLEOTIDE SEQUENCE</scope>
    <source>
        <strain evidence="8">IBT 30069</strain>
    </source>
</reference>
<evidence type="ECO:0000256" key="3">
    <source>
        <dbReference type="ARBA" id="ARBA00022692"/>
    </source>
</evidence>
<sequence>MFEEKQEEPIEPMEPVLSQTEQTGGIYECPHDEVFGEITEGGPNYRNVGWLGTAVLMMKTQIGLGVLSIPAAFDVLGIVPGILCLVAIGTITTWSNYMVGVFKLRHREVYGVDDVGHMICGLPGRLVLGGSFILWWVFSAGSGMLGISIGLNAVSSHGACTSVFVAVAAIAALSLGSIQTLGRISWVAWIGLVSILTAVLIVAVGVGVEDRPADAPIDKVWVSDYKVIGNPSFASAMAAVCTIVFAYAGTPAFFSIVSEMREPRYYTRALIICQSIVSAFYLSIGIVVYYYCGSYVSSPALGSAGPLVKKVSYGFALPGLLASTTIFIHFPAKYIFIRILQGSRHLSANTMTHWLSWFGLTSATALIAFIIASAIPVFNDLVSLIGALMGTMMAFQPMGCMWLYDNWSAGENGKTVKWNLMVAWSAFVILAGTFLMIGGTYGSIVNIISSYSGGSGVFSCADNSD</sequence>
<comment type="caution">
    <text evidence="8">The sequence shown here is derived from an EMBL/GenBank/DDBJ whole genome shotgun (WGS) entry which is preliminary data.</text>
</comment>
<comment type="subcellular location">
    <subcellularLocation>
        <location evidence="1">Membrane</location>
        <topology evidence="1">Multi-pass membrane protein</topology>
    </subcellularLocation>
</comment>
<feature type="transmembrane region" description="Helical" evidence="6">
    <location>
        <begin position="155"/>
        <end position="175"/>
    </location>
</feature>
<feature type="transmembrane region" description="Helical" evidence="6">
    <location>
        <begin position="48"/>
        <end position="69"/>
    </location>
</feature>
<dbReference type="EMBL" id="JAPQKH010000008">
    <property type="protein sequence ID" value="KAJ5083304.1"/>
    <property type="molecule type" value="Genomic_DNA"/>
</dbReference>
<name>A0A9W9EKC4_9EURO</name>
<evidence type="ECO:0000256" key="2">
    <source>
        <dbReference type="ARBA" id="ARBA00008066"/>
    </source>
</evidence>
<evidence type="ECO:0000313" key="9">
    <source>
        <dbReference type="Proteomes" id="UP001149165"/>
    </source>
</evidence>
<feature type="transmembrane region" description="Helical" evidence="6">
    <location>
        <begin position="353"/>
        <end position="375"/>
    </location>
</feature>
<dbReference type="AlphaFoldDB" id="A0A9W9EKC4"/>
<accession>A0A9W9EKC4</accession>
<reference evidence="8" key="1">
    <citation type="submission" date="2022-11" db="EMBL/GenBank/DDBJ databases">
        <authorList>
            <person name="Petersen C."/>
        </authorList>
    </citation>
    <scope>NUCLEOTIDE SEQUENCE</scope>
    <source>
        <strain evidence="8">IBT 30069</strain>
    </source>
</reference>
<dbReference type="GO" id="GO:0015179">
    <property type="term" value="F:L-amino acid transmembrane transporter activity"/>
    <property type="evidence" value="ECO:0007669"/>
    <property type="project" value="TreeGrafter"/>
</dbReference>
<feature type="transmembrane region" description="Helical" evidence="6">
    <location>
        <begin position="416"/>
        <end position="437"/>
    </location>
</feature>
<dbReference type="OrthoDB" id="40134at2759"/>
<dbReference type="Proteomes" id="UP001149165">
    <property type="component" value="Unassembled WGS sequence"/>
</dbReference>
<dbReference type="FunFam" id="1.20.1740.10:FF:000039">
    <property type="entry name" value="Neutral amino acid transporter (Eurofung)"/>
    <property type="match status" value="1"/>
</dbReference>
<dbReference type="Pfam" id="PF01490">
    <property type="entry name" value="Aa_trans"/>
    <property type="match status" value="1"/>
</dbReference>
<keyword evidence="3 6" id="KW-0812">Transmembrane</keyword>
<feature type="transmembrane region" description="Helical" evidence="6">
    <location>
        <begin position="233"/>
        <end position="257"/>
    </location>
</feature>
<keyword evidence="9" id="KW-1185">Reference proteome</keyword>
<gene>
    <name evidence="8" type="ORF">N7456_012731</name>
</gene>
<proteinExistence type="inferred from homology"/>
<evidence type="ECO:0000256" key="5">
    <source>
        <dbReference type="ARBA" id="ARBA00023136"/>
    </source>
</evidence>
<feature type="transmembrane region" description="Helical" evidence="6">
    <location>
        <begin position="381"/>
        <end position="404"/>
    </location>
</feature>
<feature type="transmembrane region" description="Helical" evidence="6">
    <location>
        <begin position="75"/>
        <end position="97"/>
    </location>
</feature>
<comment type="similarity">
    <text evidence="2">Belongs to the amino acid/polyamine transporter 2 family.</text>
</comment>
<evidence type="ECO:0000256" key="6">
    <source>
        <dbReference type="SAM" id="Phobius"/>
    </source>
</evidence>
<feature type="transmembrane region" description="Helical" evidence="6">
    <location>
        <begin position="126"/>
        <end position="149"/>
    </location>
</feature>
<evidence type="ECO:0000256" key="4">
    <source>
        <dbReference type="ARBA" id="ARBA00022989"/>
    </source>
</evidence>
<evidence type="ECO:0000313" key="8">
    <source>
        <dbReference type="EMBL" id="KAJ5083304.1"/>
    </source>
</evidence>
<dbReference type="InterPro" id="IPR013057">
    <property type="entry name" value="AA_transpt_TM"/>
</dbReference>
<dbReference type="PANTHER" id="PTHR22950:SF683">
    <property type="entry name" value="AMINO ACID TRANSPORTER (EUROFUNG)"/>
    <property type="match status" value="1"/>
</dbReference>
<dbReference type="GO" id="GO:0016020">
    <property type="term" value="C:membrane"/>
    <property type="evidence" value="ECO:0007669"/>
    <property type="project" value="UniProtKB-SubCell"/>
</dbReference>
<protein>
    <submittedName>
        <fullName evidence="8">Amino acid transporter transmembrane</fullName>
    </submittedName>
</protein>
<feature type="transmembrane region" description="Helical" evidence="6">
    <location>
        <begin position="187"/>
        <end position="208"/>
    </location>
</feature>
<organism evidence="8 9">
    <name type="scientific">Penicillium angulare</name>
    <dbReference type="NCBI Taxonomy" id="116970"/>
    <lineage>
        <taxon>Eukaryota</taxon>
        <taxon>Fungi</taxon>
        <taxon>Dikarya</taxon>
        <taxon>Ascomycota</taxon>
        <taxon>Pezizomycotina</taxon>
        <taxon>Eurotiomycetes</taxon>
        <taxon>Eurotiomycetidae</taxon>
        <taxon>Eurotiales</taxon>
        <taxon>Aspergillaceae</taxon>
        <taxon>Penicillium</taxon>
    </lineage>
</organism>
<evidence type="ECO:0000256" key="1">
    <source>
        <dbReference type="ARBA" id="ARBA00004141"/>
    </source>
</evidence>
<feature type="transmembrane region" description="Helical" evidence="6">
    <location>
        <begin position="311"/>
        <end position="332"/>
    </location>
</feature>
<evidence type="ECO:0000259" key="7">
    <source>
        <dbReference type="Pfam" id="PF01490"/>
    </source>
</evidence>
<feature type="transmembrane region" description="Helical" evidence="6">
    <location>
        <begin position="269"/>
        <end position="291"/>
    </location>
</feature>
<dbReference type="PANTHER" id="PTHR22950">
    <property type="entry name" value="AMINO ACID TRANSPORTER"/>
    <property type="match status" value="1"/>
</dbReference>